<proteinExistence type="predicted"/>
<reference evidence="1 2" key="1">
    <citation type="submission" date="2019-05" db="EMBL/GenBank/DDBJ databases">
        <title>The Complete Genome Sequence of the n-alkane-degrading Desulfoglaeba alkanexedens ALDC reveals multiple alkylsuccinate synthase gene clusters.</title>
        <authorList>
            <person name="Callaghan A.V."/>
            <person name="Davidova I.A."/>
            <person name="Duncan K.E."/>
            <person name="Morris B."/>
            <person name="McInerney M.J."/>
        </authorList>
    </citation>
    <scope>NUCLEOTIDE SEQUENCE [LARGE SCALE GENOMIC DNA]</scope>
    <source>
        <strain evidence="1 2">ALDC</strain>
    </source>
</reference>
<sequence length="1579" mass="182158">MSFSSGKPEGPPDSQKAFFRIISPDEYGRYGIDARDVPMGTFAAEDHPNFLLSRYGGNAYGLGLVEQNKLSGADFEFLQNLNLKDTGDIIRNARRINRIYQRLGLLIRYSESGRRYFLIPINLVAHSLQDIKTKADEIEELVLQHLLKTGIERLDIGLVAPRQDLIVHELTARLSLHRIVLFDSIDRIRSCRTPLDIVIFPKDLFEVLLEQGLPRPVQQTSRLQRLIQWATYLSGKLYDLLEQDGKFIVMAHCPYTREETDYQVEFKTEEELKNFLIYTHIFRTKKKYRTSSRQLQIHPSDLYHYLNRYATLDAHLRELLKDRRPESLTLEDLHALPYLNIRLPGGYARNLDKQWEKAFSPYFETLQLTRKTPAPYREYWDQRLSLDRELPESLLIYSGTPRTPAVRSSELEEEVRRSGLMGCSLPLVAAYRNSFRYVVDVLQNLGHIRDGRFPKLSRIEQDRISNPFKLRRSRHEGFNAACQLLKQVGKLRATAAVLNPDHVEGQTTPVLENMEKLSLHGFTRAQLKELLLIVVGHTTMSRVVFGKISPKSLKPVTDMADEDDYRHIVELLRICRVMTLAEIAASLGDEFTPAQVQEIFRLYYDAIQVATQPELDWEKLVDLQISELGDVQYKAVREMMKFFNLFEFLNNWQELQDKGPCQKEVLCDYSPRMLSKLQDALDLAGAAADYRQRFLADPIPGQTHFFRRFLETEFHGTGHLFPRLGTRAGFTLLWISVNATVKYIVNFNPILAGVSAGRCDQRIEKIRRALLDIPEADLGPPFIESIRETLSKNEPAFAFESGIRLMLNPVTQAVDVTFVDVDEDLLQLEALLQHFEAHKLQGIALKHLQDLERLFSELDSYRSFLNRKSPNRSAVAAERPESGIVLQRIEHLEDRLRVIFQGQIFVPEEIYDTVSVLAAHCPHVLRFIFPEFHALGNLIENWPTRKKQSVGNYVMRCLQKFQALITKDREGFQDRNTFYQLAKQEFGPLAEEDTGAKHPQLEILEHLVERIRQRRTLYQAFTLGLLFQDIGKIEPYRAAYPELSDLLTHAEQGTALLRKAGILEQYQPDPKIRKTALQLIQHHGSIGHVIQGEEPVTALEHLTASRDERLLDAFVVHSILAAAAVEEGLMTEDLLDLFLWYRAVALQILKSRSSWESWLKDALREKADAAVVDSQALPEMFRIFLPHEESPCGPGDDLRLRRGRRIAAFERLLRLLDLKWVDYQDLQMFGLNMPPNFIYHKKGLKSTGPSRFKEQLEQAAAILKIVSEMPARTRGLLFDCLDPFARSYRIYDFHALSRYLAASECIKLLQLSFDAFERAHGANVRNGLISFRPLGQNIRKKQDVVREILRDAQQAAVSTPQADTPASPPSPRVGFHFQHTPHGPGMRVGFQDMLQVEQLIEPLRAARTHEQLKARYKSLLKNLRNLPYDTSDYAEQLKQAYQDQMEKISDEILLNIQDRLKKVSDFSELDQIHQEMNRIKEEASLSEEHEFMMEELFEHHRARVRDDYLRSILEKICECPTSEALSHYWDEIKKELFAYRPFVGKEYESIIAAFIDEQLSERNHPSCSTDISSFSGKMK</sequence>
<reference evidence="1 2" key="2">
    <citation type="submission" date="2019-05" db="EMBL/GenBank/DDBJ databases">
        <authorList>
            <person name="Suflita J.M."/>
            <person name="Marks C.R."/>
        </authorList>
    </citation>
    <scope>NUCLEOTIDE SEQUENCE [LARGE SCALE GENOMIC DNA]</scope>
    <source>
        <strain evidence="1 2">ALDC</strain>
    </source>
</reference>
<name>A0A4P8L2H8_9BACT</name>
<dbReference type="OrthoDB" id="5475943at2"/>
<dbReference type="RefSeq" id="WP_137423989.1">
    <property type="nucleotide sequence ID" value="NZ_CP040098.1"/>
</dbReference>
<protein>
    <submittedName>
        <fullName evidence="1">Uncharacterized protein</fullName>
    </submittedName>
</protein>
<gene>
    <name evidence="1" type="ORF">FDQ92_07450</name>
</gene>
<keyword evidence="2" id="KW-1185">Reference proteome</keyword>
<dbReference type="Proteomes" id="UP000298602">
    <property type="component" value="Chromosome"/>
</dbReference>
<evidence type="ECO:0000313" key="1">
    <source>
        <dbReference type="EMBL" id="QCQ22020.1"/>
    </source>
</evidence>
<dbReference type="EMBL" id="CP040098">
    <property type="protein sequence ID" value="QCQ22020.1"/>
    <property type="molecule type" value="Genomic_DNA"/>
</dbReference>
<accession>A0A4P8L2H8</accession>
<dbReference type="KEGG" id="dax:FDQ92_07450"/>
<organism evidence="1 2">
    <name type="scientific">Desulfoglaeba alkanexedens ALDC</name>
    <dbReference type="NCBI Taxonomy" id="980445"/>
    <lineage>
        <taxon>Bacteria</taxon>
        <taxon>Pseudomonadati</taxon>
        <taxon>Thermodesulfobacteriota</taxon>
        <taxon>Syntrophobacteria</taxon>
        <taxon>Syntrophobacterales</taxon>
        <taxon>Syntrophobacteraceae</taxon>
        <taxon>Desulfoglaeba</taxon>
    </lineage>
</organism>
<evidence type="ECO:0000313" key="2">
    <source>
        <dbReference type="Proteomes" id="UP000298602"/>
    </source>
</evidence>